<feature type="domain" description="PilZ" evidence="1">
    <location>
        <begin position="484"/>
        <end position="539"/>
    </location>
</feature>
<feature type="domain" description="PilZ" evidence="1">
    <location>
        <begin position="143"/>
        <end position="241"/>
    </location>
</feature>
<dbReference type="OrthoDB" id="6208912at2"/>
<dbReference type="SUPFAM" id="SSF141371">
    <property type="entry name" value="PilZ domain-like"/>
    <property type="match status" value="1"/>
</dbReference>
<evidence type="ECO:0000313" key="3">
    <source>
        <dbReference type="Proteomes" id="UP000037600"/>
    </source>
</evidence>
<protein>
    <recommendedName>
        <fullName evidence="1">PilZ domain-containing protein</fullName>
    </recommendedName>
</protein>
<dbReference type="EMBL" id="LAZL01000002">
    <property type="protein sequence ID" value="KMT66888.1"/>
    <property type="molecule type" value="Genomic_DNA"/>
</dbReference>
<dbReference type="AlphaFoldDB" id="A0A0J8H1I5"/>
<dbReference type="Proteomes" id="UP000037600">
    <property type="component" value="Unassembled WGS sequence"/>
</dbReference>
<dbReference type="STRING" id="1513271.XM47_01955"/>
<keyword evidence="3" id="KW-1185">Reference proteome</keyword>
<dbReference type="Gene3D" id="2.40.10.220">
    <property type="entry name" value="predicted glycosyltransferase like domains"/>
    <property type="match status" value="1"/>
</dbReference>
<dbReference type="GO" id="GO:0035438">
    <property type="term" value="F:cyclic-di-GMP binding"/>
    <property type="evidence" value="ECO:0007669"/>
    <property type="project" value="InterPro"/>
</dbReference>
<sequence>MDFVENLDTLVKVLTPLRFDPAFNQIFSDKTQPLSNSEKFLLKMEVNRLCKPCRRSIDLRSYSKDCELFEFEGIKHYLPESAQSAFTQLTSAFNHQYTFYVYEQLLASYKIKPKQAEFDTKSQRSEVEKTLHSHVEFGQRVVRCEERMNYVTPVEIFADNLSLSGKTSDISITGIKVKLLGKSNLQKLQKIKVRFARWQEKFDRPQDCIAEYQVCWLDQTTHGDSLGLVIVEESKSELTEFIKKYIRSYKRKYRLDVSNTLHSVRNILFEQLYFYGCESIPLFLQYDGFDDLHIPYLLSQSANQTAISYWKDENNICQLRQLFKPSRVKEMLTQLTPVKHEYVFCFTFKQNGKKYFFSATQNELEDRQLLEQFWTYGAQNKGWRVFKIQLHQADISSAWRPVAIPDSAGSEIKTRNLPLNHKIKACVESCSHFALLIDVTNESAKNSYAKHKVDAKSLTELIAFKLDKLEDTQTRIIRYEALGKRREVRIAFKTNVKLTVNDIVCEAITVNISVHGLQLKLKTEVNIQEGQVLLLDLPDLNYGEIYGLKSLKYQAVIVKPEHKVLSLKAVGADNLGVKVFKNVLSKHNAEQQGLEKAIDGLELAFRNLFIYSTSQSCCFVSFNDKQTYCQLVESSTPTRLNALIERFKGHSQNSLEQILISHLRRLDSVSSNLKDELVLYCDKGSVKPIAWLSGLNSENIRLETIKPLLNTGAVWVIQFNAFQLSEADYKTVELELSYLSVYHPAAEVKLKQYLEGFNLAFTLVDITKEVLLRYRMNSEHIAANHQKQNEFVFDVID</sequence>
<dbReference type="InterPro" id="IPR009875">
    <property type="entry name" value="PilZ_domain"/>
</dbReference>
<evidence type="ECO:0000259" key="1">
    <source>
        <dbReference type="Pfam" id="PF07238"/>
    </source>
</evidence>
<accession>A0A0J8H1I5</accession>
<organism evidence="2 3">
    <name type="scientific">Catenovulum maritimum</name>
    <dbReference type="NCBI Taxonomy" id="1513271"/>
    <lineage>
        <taxon>Bacteria</taxon>
        <taxon>Pseudomonadati</taxon>
        <taxon>Pseudomonadota</taxon>
        <taxon>Gammaproteobacteria</taxon>
        <taxon>Alteromonadales</taxon>
        <taxon>Alteromonadaceae</taxon>
        <taxon>Catenovulum</taxon>
    </lineage>
</organism>
<proteinExistence type="predicted"/>
<reference evidence="2 3" key="1">
    <citation type="submission" date="2015-04" db="EMBL/GenBank/DDBJ databases">
        <title>Draft Genome Sequence of the Novel Agar-Digesting Marine Bacterium Q1.</title>
        <authorList>
            <person name="Li Y."/>
            <person name="Li D."/>
            <person name="Chen G."/>
            <person name="Du Z."/>
        </authorList>
    </citation>
    <scope>NUCLEOTIDE SEQUENCE [LARGE SCALE GENOMIC DNA]</scope>
    <source>
        <strain evidence="2 3">Q1</strain>
    </source>
</reference>
<comment type="caution">
    <text evidence="2">The sequence shown here is derived from an EMBL/GenBank/DDBJ whole genome shotgun (WGS) entry which is preliminary data.</text>
</comment>
<name>A0A0J8H1I5_9ALTE</name>
<dbReference type="RefSeq" id="WP_048688798.1">
    <property type="nucleotide sequence ID" value="NZ_KQ130482.1"/>
</dbReference>
<dbReference type="Pfam" id="PF07238">
    <property type="entry name" value="PilZ"/>
    <property type="match status" value="2"/>
</dbReference>
<gene>
    <name evidence="2" type="ORF">XM47_01955</name>
</gene>
<evidence type="ECO:0000313" key="2">
    <source>
        <dbReference type="EMBL" id="KMT66888.1"/>
    </source>
</evidence>